<reference evidence="1 2" key="1">
    <citation type="submission" date="2016-10" db="EMBL/GenBank/DDBJ databases">
        <authorList>
            <person name="Varghese N."/>
            <person name="Submissions S."/>
        </authorList>
    </citation>
    <scope>NUCLEOTIDE SEQUENCE [LARGE SCALE GENOMIC DNA]</scope>
    <source>
        <strain evidence="1 2">NLAE-zl-C224</strain>
    </source>
</reference>
<name>A0ABY0QP13_CLOCO</name>
<comment type="caution">
    <text evidence="1">The sequence shown here is derived from an EMBL/GenBank/DDBJ whole genome shotgun (WGS) entry which is preliminary data.</text>
</comment>
<evidence type="ECO:0000313" key="2">
    <source>
        <dbReference type="Proteomes" id="UP000198811"/>
    </source>
</evidence>
<accession>A0ABY0QP13</accession>
<dbReference type="Proteomes" id="UP000198811">
    <property type="component" value="Unassembled WGS sequence"/>
</dbReference>
<organism evidence="1 2">
    <name type="scientific">Clostridium cochlearium</name>
    <dbReference type="NCBI Taxonomy" id="1494"/>
    <lineage>
        <taxon>Bacteria</taxon>
        <taxon>Bacillati</taxon>
        <taxon>Bacillota</taxon>
        <taxon>Clostridia</taxon>
        <taxon>Eubacteriales</taxon>
        <taxon>Clostridiaceae</taxon>
        <taxon>Clostridium</taxon>
    </lineage>
</organism>
<dbReference type="InterPro" id="IPR049811">
    <property type="entry name" value="MJ1673-like_dom"/>
</dbReference>
<protein>
    <submittedName>
        <fullName evidence="1">Uncharacterized protein</fullName>
    </submittedName>
</protein>
<dbReference type="NCBIfam" id="NF040559">
    <property type="entry name" value="CAS_Csx20"/>
    <property type="match status" value="1"/>
</dbReference>
<evidence type="ECO:0000313" key="1">
    <source>
        <dbReference type="EMBL" id="SDL41666.1"/>
    </source>
</evidence>
<proteinExistence type="predicted"/>
<gene>
    <name evidence="1" type="ORF">SAMN05216497_1316</name>
</gene>
<keyword evidence="2" id="KW-1185">Reference proteome</keyword>
<sequence length="127" mass="15345">MNKMFLLFSHELTEGQIKEAENRFKIEKFIYLTDELQKLWSNIPPEGELDETYIKEFKDFISSKSEKGDYILIQGEFGMTYNMVQWSFKKGYIPIYASSKRVYKYIQKEDGTIENIHIFKHVNFRRY</sequence>
<dbReference type="RefSeq" id="WP_089867880.1">
    <property type="nucleotide sequence ID" value="NZ_FNGL01000031.1"/>
</dbReference>
<dbReference type="EMBL" id="FNGL01000031">
    <property type="protein sequence ID" value="SDL41666.1"/>
    <property type="molecule type" value="Genomic_DNA"/>
</dbReference>